<feature type="domain" description="SnoaL-like" evidence="1">
    <location>
        <begin position="9"/>
        <end position="110"/>
    </location>
</feature>
<dbReference type="AlphaFoldDB" id="A0A0J1D253"/>
<dbReference type="OrthoDB" id="391735at2"/>
<sequence>MTDPNAALIQRFYEAFQRSDAEAMAACYAPDVEFSDPVFGVLRGREAADMWRMLLSRASEFSLTFSDIKTVGQTATANWVASYRFSQTGRKVVNRVTSRFAIRDGLIFEHRDSFDLWTWSRQALGLKGWLLGWSSFVQKKIRAQASKGLRAYRQQLKK</sequence>
<gene>
    <name evidence="2" type="ORF">EOS_07610</name>
</gene>
<dbReference type="SUPFAM" id="SSF54427">
    <property type="entry name" value="NTF2-like"/>
    <property type="match status" value="1"/>
</dbReference>
<name>A0A0J1D253_9BURK</name>
<dbReference type="Proteomes" id="UP000035963">
    <property type="component" value="Unassembled WGS sequence"/>
</dbReference>
<dbReference type="GO" id="GO:0016853">
    <property type="term" value="F:isomerase activity"/>
    <property type="evidence" value="ECO:0007669"/>
    <property type="project" value="UniProtKB-KW"/>
</dbReference>
<dbReference type="Gene3D" id="3.10.450.50">
    <property type="match status" value="1"/>
</dbReference>
<dbReference type="RefSeq" id="WP_047846010.1">
    <property type="nucleotide sequence ID" value="NZ_AEJF01000061.1"/>
</dbReference>
<reference evidence="2 3" key="1">
    <citation type="journal article" date="2015" name="Genome Announc.">
        <title>Draft Genome Sequence of Burkholderia sp. Strain PML1(12), an Ectomycorrhizosphere-Inhabiting Bacterium with Effective Mineral-Weathering Ability.</title>
        <authorList>
            <person name="Uroz S."/>
            <person name="Oger P."/>
        </authorList>
    </citation>
    <scope>NUCLEOTIDE SEQUENCE [LARGE SCALE GENOMIC DNA]</scope>
    <source>
        <strain evidence="3">PML1(12)</strain>
    </source>
</reference>
<accession>A0A0J1D253</accession>
<protein>
    <submittedName>
        <fullName evidence="2">Ketosteroid isomerase</fullName>
    </submittedName>
</protein>
<dbReference type="EMBL" id="AEJF01000061">
    <property type="protein sequence ID" value="KLU26812.1"/>
    <property type="molecule type" value="Genomic_DNA"/>
</dbReference>
<dbReference type="PATRIC" id="fig|908627.4.peg.1683"/>
<dbReference type="InterPro" id="IPR037401">
    <property type="entry name" value="SnoaL-like"/>
</dbReference>
<evidence type="ECO:0000259" key="1">
    <source>
        <dbReference type="Pfam" id="PF12680"/>
    </source>
</evidence>
<keyword evidence="2" id="KW-0413">Isomerase</keyword>
<proteinExistence type="predicted"/>
<keyword evidence="3" id="KW-1185">Reference proteome</keyword>
<comment type="caution">
    <text evidence="2">The sequence shown here is derived from an EMBL/GenBank/DDBJ whole genome shotgun (WGS) entry which is preliminary data.</text>
</comment>
<evidence type="ECO:0000313" key="3">
    <source>
        <dbReference type="Proteomes" id="UP000035963"/>
    </source>
</evidence>
<dbReference type="Pfam" id="PF12680">
    <property type="entry name" value="SnoaL_2"/>
    <property type="match status" value="1"/>
</dbReference>
<dbReference type="InterPro" id="IPR032710">
    <property type="entry name" value="NTF2-like_dom_sf"/>
</dbReference>
<evidence type="ECO:0000313" key="2">
    <source>
        <dbReference type="EMBL" id="KLU26812.1"/>
    </source>
</evidence>
<organism evidence="2 3">
    <name type="scientific">Caballeronia mineralivorans PML1(12)</name>
    <dbReference type="NCBI Taxonomy" id="908627"/>
    <lineage>
        <taxon>Bacteria</taxon>
        <taxon>Pseudomonadati</taxon>
        <taxon>Pseudomonadota</taxon>
        <taxon>Betaproteobacteria</taxon>
        <taxon>Burkholderiales</taxon>
        <taxon>Burkholderiaceae</taxon>
        <taxon>Caballeronia</taxon>
    </lineage>
</organism>